<sequence>MKFKYPVHFGTTTTKNILFLFSKENGTTTTTFSGLLFTVCCFIHLEFNQFLFGRYKYHMKTFNDWFPSTATYYKPGEMFR</sequence>
<proteinExistence type="predicted"/>
<name>A0A922LDC2_DERFA</name>
<keyword evidence="3" id="KW-1185">Reference proteome</keyword>
<evidence type="ECO:0000313" key="3">
    <source>
        <dbReference type="Proteomes" id="UP000790347"/>
    </source>
</evidence>
<dbReference type="EMBL" id="ASGP02000001">
    <property type="protein sequence ID" value="KAH9528610.1"/>
    <property type="molecule type" value="Genomic_DNA"/>
</dbReference>
<reference evidence="2" key="2">
    <citation type="journal article" date="2022" name="Res Sq">
        <title>Comparative Genomics Reveals Insights into the Divergent Evolution of Astigmatic Mites and Household Pest Adaptations.</title>
        <authorList>
            <person name="Xiong Q."/>
            <person name="Wan A.T.-Y."/>
            <person name="Liu X.-Y."/>
            <person name="Fung C.S.-H."/>
            <person name="Xiao X."/>
            <person name="Malainual N."/>
            <person name="Hou J."/>
            <person name="Wang L."/>
            <person name="Wang M."/>
            <person name="Yang K."/>
            <person name="Cui Y."/>
            <person name="Leung E."/>
            <person name="Nong W."/>
            <person name="Shin S.-K."/>
            <person name="Au S."/>
            <person name="Jeong K.Y."/>
            <person name="Chew F.T."/>
            <person name="Hui J."/>
            <person name="Leung T.F."/>
            <person name="Tungtrongchitr A."/>
            <person name="Zhong N."/>
            <person name="Liu Z."/>
            <person name="Tsui S."/>
        </authorList>
    </citation>
    <scope>NUCLEOTIDE SEQUENCE</scope>
    <source>
        <strain evidence="2">Derf</strain>
        <tissue evidence="2">Whole organism</tissue>
    </source>
</reference>
<accession>A0A922LDC2</accession>
<keyword evidence="1" id="KW-1133">Transmembrane helix</keyword>
<organism evidence="2 3">
    <name type="scientific">Dermatophagoides farinae</name>
    <name type="common">American house dust mite</name>
    <dbReference type="NCBI Taxonomy" id="6954"/>
    <lineage>
        <taxon>Eukaryota</taxon>
        <taxon>Metazoa</taxon>
        <taxon>Ecdysozoa</taxon>
        <taxon>Arthropoda</taxon>
        <taxon>Chelicerata</taxon>
        <taxon>Arachnida</taxon>
        <taxon>Acari</taxon>
        <taxon>Acariformes</taxon>
        <taxon>Sarcoptiformes</taxon>
        <taxon>Astigmata</taxon>
        <taxon>Psoroptidia</taxon>
        <taxon>Analgoidea</taxon>
        <taxon>Pyroglyphidae</taxon>
        <taxon>Dermatophagoidinae</taxon>
        <taxon>Dermatophagoides</taxon>
    </lineage>
</organism>
<feature type="transmembrane region" description="Helical" evidence="1">
    <location>
        <begin position="32"/>
        <end position="52"/>
    </location>
</feature>
<protein>
    <submittedName>
        <fullName evidence="2">Uncharacterized protein</fullName>
    </submittedName>
</protein>
<evidence type="ECO:0000313" key="2">
    <source>
        <dbReference type="EMBL" id="KAH9528610.1"/>
    </source>
</evidence>
<gene>
    <name evidence="2" type="ORF">DERF_002537</name>
</gene>
<reference evidence="2" key="1">
    <citation type="submission" date="2013-05" db="EMBL/GenBank/DDBJ databases">
        <authorList>
            <person name="Yim A.K.Y."/>
            <person name="Chan T.F."/>
            <person name="Ji K.M."/>
            <person name="Liu X.Y."/>
            <person name="Zhou J.W."/>
            <person name="Li R.Q."/>
            <person name="Yang K.Y."/>
            <person name="Li J."/>
            <person name="Li M."/>
            <person name="Law P.T.W."/>
            <person name="Wu Y.L."/>
            <person name="Cai Z.L."/>
            <person name="Qin H."/>
            <person name="Bao Y."/>
            <person name="Leung R.K.K."/>
            <person name="Ng P.K.S."/>
            <person name="Zou J."/>
            <person name="Zhong X.J."/>
            <person name="Ran P.X."/>
            <person name="Zhong N.S."/>
            <person name="Liu Z.G."/>
            <person name="Tsui S.K.W."/>
        </authorList>
    </citation>
    <scope>NUCLEOTIDE SEQUENCE</scope>
    <source>
        <strain evidence="2">Derf</strain>
        <tissue evidence="2">Whole organism</tissue>
    </source>
</reference>
<dbReference type="AlphaFoldDB" id="A0A922LDC2"/>
<comment type="caution">
    <text evidence="2">The sequence shown here is derived from an EMBL/GenBank/DDBJ whole genome shotgun (WGS) entry which is preliminary data.</text>
</comment>
<dbReference type="Proteomes" id="UP000790347">
    <property type="component" value="Unassembled WGS sequence"/>
</dbReference>
<evidence type="ECO:0000256" key="1">
    <source>
        <dbReference type="SAM" id="Phobius"/>
    </source>
</evidence>
<keyword evidence="1" id="KW-0472">Membrane</keyword>
<keyword evidence="1" id="KW-0812">Transmembrane</keyword>